<keyword evidence="1" id="KW-0648">Protein biosynthesis</keyword>
<comment type="caution">
    <text evidence="1">The sequence shown here is derived from an EMBL/GenBank/DDBJ whole genome shotgun (WGS) entry which is preliminary data.</text>
</comment>
<keyword evidence="1" id="KW-0251">Elongation factor</keyword>
<dbReference type="RefSeq" id="XP_067543764.1">
    <property type="nucleotide sequence ID" value="XM_067688576.1"/>
</dbReference>
<dbReference type="Proteomes" id="UP000185944">
    <property type="component" value="Unassembled WGS sequence"/>
</dbReference>
<keyword evidence="2" id="KW-1185">Reference proteome</keyword>
<evidence type="ECO:0000313" key="1">
    <source>
        <dbReference type="EMBL" id="OAG29019.1"/>
    </source>
</evidence>
<protein>
    <submittedName>
        <fullName evidence="1">Transcription elongation factor B, polypeptide 1</fullName>
    </submittedName>
</protein>
<reference evidence="1 2" key="1">
    <citation type="submission" date="2016-02" db="EMBL/GenBank/DDBJ databases">
        <title>Discovery of a natural microsporidian pathogen with a broad tissue tropism in Caenorhabditis elegans.</title>
        <authorList>
            <person name="Luallen R.J."/>
            <person name="Reinke A.W."/>
            <person name="Tong L."/>
            <person name="Botts M.R."/>
            <person name="Felix M.-A."/>
            <person name="Troemel E.R."/>
        </authorList>
    </citation>
    <scope>NUCLEOTIDE SEQUENCE [LARGE SCALE GENOMIC DNA]</scope>
    <source>
        <strain evidence="1 2">JUm2807</strain>
    </source>
</reference>
<dbReference type="VEuPathDB" id="MicrosporidiaDB:NEDG_01158"/>
<dbReference type="EMBL" id="LTDL01000042">
    <property type="protein sequence ID" value="OAG29019.1"/>
    <property type="molecule type" value="Genomic_DNA"/>
</dbReference>
<dbReference type="SUPFAM" id="SSF54695">
    <property type="entry name" value="POZ domain"/>
    <property type="match status" value="1"/>
</dbReference>
<dbReference type="GO" id="GO:0003746">
    <property type="term" value="F:translation elongation factor activity"/>
    <property type="evidence" value="ECO:0007669"/>
    <property type="project" value="UniProtKB-KW"/>
</dbReference>
<proteinExistence type="predicted"/>
<gene>
    <name evidence="1" type="ORF">NEDG_01158</name>
</gene>
<dbReference type="GeneID" id="93647508"/>
<dbReference type="OrthoDB" id="249087at2759"/>
<name>A0A177EDE8_9MICR</name>
<dbReference type="InterPro" id="IPR011333">
    <property type="entry name" value="SKP1/BTB/POZ_sf"/>
</dbReference>
<sequence length="100" mass="11280">MKAREERLITLIAGNGHKIQVPYRLIAYSSTLKNMVDEDVFVESIESTIHLPMKESAVERVIAFLKYKEAYELTGGDVPDYTITSAEVQEVLDAGIFLKM</sequence>
<dbReference type="Gene3D" id="3.30.710.10">
    <property type="entry name" value="Potassium Channel Kv1.1, Chain A"/>
    <property type="match status" value="1"/>
</dbReference>
<dbReference type="AlphaFoldDB" id="A0A177EDE8"/>
<dbReference type="STRING" id="1805483.A0A177EDE8"/>
<accession>A0A177EDE8</accession>
<organism evidence="1 2">
    <name type="scientific">Nematocida displodere</name>
    <dbReference type="NCBI Taxonomy" id="1805483"/>
    <lineage>
        <taxon>Eukaryota</taxon>
        <taxon>Fungi</taxon>
        <taxon>Fungi incertae sedis</taxon>
        <taxon>Microsporidia</taxon>
        <taxon>Nematocida</taxon>
    </lineage>
</organism>
<evidence type="ECO:0000313" key="2">
    <source>
        <dbReference type="Proteomes" id="UP000185944"/>
    </source>
</evidence>